<keyword evidence="3" id="KW-1185">Reference proteome</keyword>
<name>A0ABX7P1J3_9BACT</name>
<accession>A0ABX7P1J3</accession>
<feature type="region of interest" description="Disordered" evidence="1">
    <location>
        <begin position="245"/>
        <end position="268"/>
    </location>
</feature>
<dbReference type="EMBL" id="CP071090">
    <property type="protein sequence ID" value="QSQ23821.1"/>
    <property type="molecule type" value="Genomic_DNA"/>
</dbReference>
<evidence type="ECO:0000256" key="1">
    <source>
        <dbReference type="SAM" id="MobiDB-lite"/>
    </source>
</evidence>
<gene>
    <name evidence="2" type="ORF">JY651_02210</name>
</gene>
<protein>
    <recommendedName>
        <fullName evidence="4">Leucine rich repeat variant</fullName>
    </recommendedName>
</protein>
<reference evidence="2 3" key="1">
    <citation type="submission" date="2021-02" db="EMBL/GenBank/DDBJ databases">
        <title>De Novo genome assembly of isolated myxobacteria.</title>
        <authorList>
            <person name="Stevens D.C."/>
        </authorList>
    </citation>
    <scope>NUCLEOTIDE SEQUENCE [LARGE SCALE GENOMIC DNA]</scope>
    <source>
        <strain evidence="3">SCPEA02</strain>
    </source>
</reference>
<dbReference type="Proteomes" id="UP000662747">
    <property type="component" value="Chromosome"/>
</dbReference>
<proteinExistence type="predicted"/>
<evidence type="ECO:0000313" key="2">
    <source>
        <dbReference type="EMBL" id="QSQ23821.1"/>
    </source>
</evidence>
<evidence type="ECO:0000313" key="3">
    <source>
        <dbReference type="Proteomes" id="UP000662747"/>
    </source>
</evidence>
<evidence type="ECO:0008006" key="4">
    <source>
        <dbReference type="Google" id="ProtNLM"/>
    </source>
</evidence>
<dbReference type="RefSeq" id="WP_206725392.1">
    <property type="nucleotide sequence ID" value="NZ_CP071090.1"/>
</dbReference>
<sequence length="268" mass="29148">MPTPDEARTVARFLHALSGGPEVRRKAAARELARRDPLDANELVGDLISLARGGWAPASCVLPDFMAALEQEAEHIPHVEALRRLAHVQSLDAVADLFAQGPAQMEMDADAAARADANAFSQSLGHLKQQARLTKDPDTLSRLATVSNPSVLRNVLINPRLTEDLVVRIAARRPARPEPLIEIWKSPRWSVRHGVRRALVLNPYLPPEIGAKIVPLLSATDLRELVASSNLHPALREQASRLLAESPAVRQVSDSPAPARRPGPHGLD</sequence>
<organism evidence="2 3">
    <name type="scientific">Pyxidicoccus parkwayensis</name>
    <dbReference type="NCBI Taxonomy" id="2813578"/>
    <lineage>
        <taxon>Bacteria</taxon>
        <taxon>Pseudomonadati</taxon>
        <taxon>Myxococcota</taxon>
        <taxon>Myxococcia</taxon>
        <taxon>Myxococcales</taxon>
        <taxon>Cystobacterineae</taxon>
        <taxon>Myxococcaceae</taxon>
        <taxon>Pyxidicoccus</taxon>
    </lineage>
</organism>